<keyword evidence="2" id="KW-1185">Reference proteome</keyword>
<gene>
    <name evidence="1" type="ORF">BGZ96_001978</name>
</gene>
<reference evidence="1 2" key="1">
    <citation type="journal article" date="2020" name="Fungal Divers.">
        <title>Resolving the Mortierellaceae phylogeny through synthesis of multi-gene phylogenetics and phylogenomics.</title>
        <authorList>
            <person name="Vandepol N."/>
            <person name="Liber J."/>
            <person name="Desiro A."/>
            <person name="Na H."/>
            <person name="Kennedy M."/>
            <person name="Barry K."/>
            <person name="Grigoriev I.V."/>
            <person name="Miller A.N."/>
            <person name="O'Donnell K."/>
            <person name="Stajich J.E."/>
            <person name="Bonito G."/>
        </authorList>
    </citation>
    <scope>NUCLEOTIDE SEQUENCE [LARGE SCALE GENOMIC DNA]</scope>
    <source>
        <strain evidence="1 2">AD045</strain>
    </source>
</reference>
<name>A0ABQ7JLK7_9FUNG</name>
<proteinExistence type="predicted"/>
<organism evidence="1 2">
    <name type="scientific">Linnemannia gamsii</name>
    <dbReference type="NCBI Taxonomy" id="64522"/>
    <lineage>
        <taxon>Eukaryota</taxon>
        <taxon>Fungi</taxon>
        <taxon>Fungi incertae sedis</taxon>
        <taxon>Mucoromycota</taxon>
        <taxon>Mortierellomycotina</taxon>
        <taxon>Mortierellomycetes</taxon>
        <taxon>Mortierellales</taxon>
        <taxon>Mortierellaceae</taxon>
        <taxon>Linnemannia</taxon>
    </lineage>
</organism>
<accession>A0ABQ7JLK7</accession>
<evidence type="ECO:0000313" key="2">
    <source>
        <dbReference type="Proteomes" id="UP001194696"/>
    </source>
</evidence>
<dbReference type="Proteomes" id="UP001194696">
    <property type="component" value="Unassembled WGS sequence"/>
</dbReference>
<evidence type="ECO:0000313" key="1">
    <source>
        <dbReference type="EMBL" id="KAG0279409.1"/>
    </source>
</evidence>
<dbReference type="EMBL" id="JAAAIM010001353">
    <property type="protein sequence ID" value="KAG0279409.1"/>
    <property type="molecule type" value="Genomic_DNA"/>
</dbReference>
<sequence>MPGSAIPYESSRFIDFRTKTAAPLEGNDYSWKHIRSIAQQLREEKGNDLCDMDILYLAGNICGALDYIHCLIMDLENLCNPTPLSSPATFESTLLHERVPEDFSKFHGDDHLADMKNNTAIYQAATKEKQGPALLEEDVRILHSRLASDLKKFQNRWARCLPAFLNEYNRLLGMAHTRCIKMEKIFAEAERKRLQLGVTLRSLLDVFLVLHEIFLWFLYLLHAL</sequence>
<comment type="caution">
    <text evidence="1">The sequence shown here is derived from an EMBL/GenBank/DDBJ whole genome shotgun (WGS) entry which is preliminary data.</text>
</comment>
<protein>
    <submittedName>
        <fullName evidence="1">Uncharacterized protein</fullName>
    </submittedName>
</protein>